<feature type="domain" description="DUF4246" evidence="1">
    <location>
        <begin position="13"/>
        <end position="180"/>
    </location>
</feature>
<dbReference type="PANTHER" id="PTHR33119">
    <property type="entry name" value="IFI3P"/>
    <property type="match status" value="1"/>
</dbReference>
<dbReference type="Proteomes" id="UP001565368">
    <property type="component" value="Unassembled WGS sequence"/>
</dbReference>
<gene>
    <name evidence="2" type="ORF">Q8F55_003165</name>
</gene>
<organism evidence="2 3">
    <name type="scientific">Vanrija albida</name>
    <dbReference type="NCBI Taxonomy" id="181172"/>
    <lineage>
        <taxon>Eukaryota</taxon>
        <taxon>Fungi</taxon>
        <taxon>Dikarya</taxon>
        <taxon>Basidiomycota</taxon>
        <taxon>Agaricomycotina</taxon>
        <taxon>Tremellomycetes</taxon>
        <taxon>Trichosporonales</taxon>
        <taxon>Trichosporonaceae</taxon>
        <taxon>Vanrija</taxon>
    </lineage>
</organism>
<dbReference type="EMBL" id="JBBXJM010000002">
    <property type="protein sequence ID" value="KAL1412158.1"/>
    <property type="molecule type" value="Genomic_DNA"/>
</dbReference>
<dbReference type="InterPro" id="IPR025340">
    <property type="entry name" value="DUF4246"/>
</dbReference>
<sequence>MTPQLPGAEPGGTFQVIVSVGNILLTPEKPRYTSGAFHIEGLLNERICASALYYYDSDNITDTRLAFEGEGHINNLWIYPDSVQDPYSIDREWSKELFGGTLGATACSGHQFIKLGAVQTRPGRLVVFPNVLAHRVEPFELADKTRPGHRKVVAIFLVDPVTPIISTANVPPQQRSWAKDQSQMFGAAVTGLETAHDIAEELIKERSNMATGQIGWGTVD</sequence>
<keyword evidence="3" id="KW-1185">Reference proteome</keyword>
<protein>
    <recommendedName>
        <fullName evidence="1">DUF4246 domain-containing protein</fullName>
    </recommendedName>
</protein>
<evidence type="ECO:0000313" key="2">
    <source>
        <dbReference type="EMBL" id="KAL1412158.1"/>
    </source>
</evidence>
<dbReference type="PANTHER" id="PTHR33119:SF1">
    <property type="entry name" value="FE2OG DIOXYGENASE DOMAIN-CONTAINING PROTEIN"/>
    <property type="match status" value="1"/>
</dbReference>
<dbReference type="GeneID" id="95984208"/>
<name>A0ABR3QCQ7_9TREE</name>
<comment type="caution">
    <text evidence="2">The sequence shown here is derived from an EMBL/GenBank/DDBJ whole genome shotgun (WGS) entry which is preliminary data.</text>
</comment>
<accession>A0ABR3QCQ7</accession>
<dbReference type="Pfam" id="PF14033">
    <property type="entry name" value="DUF4246"/>
    <property type="match status" value="1"/>
</dbReference>
<evidence type="ECO:0000259" key="1">
    <source>
        <dbReference type="Pfam" id="PF14033"/>
    </source>
</evidence>
<dbReference type="InterPro" id="IPR049192">
    <property type="entry name" value="DUF4246_C"/>
</dbReference>
<proteinExistence type="predicted"/>
<reference evidence="2 3" key="1">
    <citation type="submission" date="2023-08" db="EMBL/GenBank/DDBJ databases">
        <title>Annotated Genome Sequence of Vanrija albida AlHP1.</title>
        <authorList>
            <person name="Herzog R."/>
        </authorList>
    </citation>
    <scope>NUCLEOTIDE SEQUENCE [LARGE SCALE GENOMIC DNA]</scope>
    <source>
        <strain evidence="2 3">AlHP1</strain>
    </source>
</reference>
<dbReference type="RefSeq" id="XP_069212102.1">
    <property type="nucleotide sequence ID" value="XM_069351716.1"/>
</dbReference>
<evidence type="ECO:0000313" key="3">
    <source>
        <dbReference type="Proteomes" id="UP001565368"/>
    </source>
</evidence>